<evidence type="ECO:0000313" key="2">
    <source>
        <dbReference type="EMBL" id="KRZ19044.1"/>
    </source>
</evidence>
<feature type="compositionally biased region" description="Polar residues" evidence="1">
    <location>
        <begin position="36"/>
        <end position="46"/>
    </location>
</feature>
<organism evidence="2 3">
    <name type="scientific">Trichinella zimbabwensis</name>
    <dbReference type="NCBI Taxonomy" id="268475"/>
    <lineage>
        <taxon>Eukaryota</taxon>
        <taxon>Metazoa</taxon>
        <taxon>Ecdysozoa</taxon>
        <taxon>Nematoda</taxon>
        <taxon>Enoplea</taxon>
        <taxon>Dorylaimia</taxon>
        <taxon>Trichinellida</taxon>
        <taxon>Trichinellidae</taxon>
        <taxon>Trichinella</taxon>
    </lineage>
</organism>
<evidence type="ECO:0000313" key="3">
    <source>
        <dbReference type="Proteomes" id="UP000055024"/>
    </source>
</evidence>
<dbReference type="Proteomes" id="UP000055024">
    <property type="component" value="Unassembled WGS sequence"/>
</dbReference>
<comment type="caution">
    <text evidence="2">The sequence shown here is derived from an EMBL/GenBank/DDBJ whole genome shotgun (WGS) entry which is preliminary data.</text>
</comment>
<gene>
    <name evidence="2" type="ORF">T11_1861</name>
</gene>
<proteinExistence type="predicted"/>
<reference evidence="2 3" key="1">
    <citation type="submission" date="2015-01" db="EMBL/GenBank/DDBJ databases">
        <title>Evolution of Trichinella species and genotypes.</title>
        <authorList>
            <person name="Korhonen P.K."/>
            <person name="Edoardo P."/>
            <person name="Giuseppe L.R."/>
            <person name="Gasser R.B."/>
        </authorList>
    </citation>
    <scope>NUCLEOTIDE SEQUENCE [LARGE SCALE GENOMIC DNA]</scope>
    <source>
        <strain evidence="2">ISS1029</strain>
    </source>
</reference>
<sequence length="56" mass="6382">MPSVSRSRHYCLPYSQQKAPISLDQFDRLVARQSPIVTPTLSSSQSEAKKMRHHEA</sequence>
<feature type="region of interest" description="Disordered" evidence="1">
    <location>
        <begin position="36"/>
        <end position="56"/>
    </location>
</feature>
<accession>A0A0V1I9B2</accession>
<dbReference type="EMBL" id="JYDP01000001">
    <property type="protein sequence ID" value="KRZ19044.1"/>
    <property type="molecule type" value="Genomic_DNA"/>
</dbReference>
<name>A0A0V1I9B2_9BILA</name>
<evidence type="ECO:0000256" key="1">
    <source>
        <dbReference type="SAM" id="MobiDB-lite"/>
    </source>
</evidence>
<dbReference type="AlphaFoldDB" id="A0A0V1I9B2"/>
<keyword evidence="3" id="KW-1185">Reference proteome</keyword>
<protein>
    <submittedName>
        <fullName evidence="2">Uncharacterized protein</fullName>
    </submittedName>
</protein>